<evidence type="ECO:0000313" key="1">
    <source>
        <dbReference type="EMBL" id="MBB6094949.1"/>
    </source>
</evidence>
<accession>A0A841HRL0</accession>
<gene>
    <name evidence="1" type="ORF">HNQ60_003836</name>
</gene>
<name>A0A841HRL0_9GAMM</name>
<keyword evidence="2" id="KW-1185">Reference proteome</keyword>
<proteinExistence type="predicted"/>
<protein>
    <submittedName>
        <fullName evidence="1">Uncharacterized protein</fullName>
    </submittedName>
</protein>
<reference evidence="1 2" key="1">
    <citation type="submission" date="2020-08" db="EMBL/GenBank/DDBJ databases">
        <title>Genomic Encyclopedia of Type Strains, Phase IV (KMG-IV): sequencing the most valuable type-strain genomes for metagenomic binning, comparative biology and taxonomic classification.</title>
        <authorList>
            <person name="Goeker M."/>
        </authorList>
    </citation>
    <scope>NUCLEOTIDE SEQUENCE [LARGE SCALE GENOMIC DNA]</scope>
    <source>
        <strain evidence="1 2">DSM 26723</strain>
    </source>
</reference>
<organism evidence="1 2">
    <name type="scientific">Povalibacter uvarum</name>
    <dbReference type="NCBI Taxonomy" id="732238"/>
    <lineage>
        <taxon>Bacteria</taxon>
        <taxon>Pseudomonadati</taxon>
        <taxon>Pseudomonadota</taxon>
        <taxon>Gammaproteobacteria</taxon>
        <taxon>Steroidobacterales</taxon>
        <taxon>Steroidobacteraceae</taxon>
        <taxon>Povalibacter</taxon>
    </lineage>
</organism>
<comment type="caution">
    <text evidence="1">The sequence shown here is derived from an EMBL/GenBank/DDBJ whole genome shotgun (WGS) entry which is preliminary data.</text>
</comment>
<dbReference type="Proteomes" id="UP000588068">
    <property type="component" value="Unassembled WGS sequence"/>
</dbReference>
<sequence>MHLPARVIPRFWPDEANLEGRQEYWPRGGT</sequence>
<dbReference type="EMBL" id="JACHHZ010000004">
    <property type="protein sequence ID" value="MBB6094949.1"/>
    <property type="molecule type" value="Genomic_DNA"/>
</dbReference>
<dbReference type="AlphaFoldDB" id="A0A841HRL0"/>
<evidence type="ECO:0000313" key="2">
    <source>
        <dbReference type="Proteomes" id="UP000588068"/>
    </source>
</evidence>